<name>A0A5N7BFV8_9EURO</name>
<sequence>MDIDLKKIARLESATYLYMRGSRPRSSKGKRGRQGSWMISGGTLICVHPTCSHSGESQVTKVQLPNLLPRGGPKTRCNSHVSNILSSLGGAPGRHCWKIPPLKNSWPREEPGELSSRCAELPLVPVTPGGKGGLSPVSCQAEAGRLLCNRSAVPLYKHLGRYDPNIQPRVISNQEAKAKKRAGTIGLLSVIDGLEGHSSIPRRDDGVSKVSGRFASLIPDRATIQGT</sequence>
<organism evidence="1 2">
    <name type="scientific">Aspergillus bertholletiae</name>
    <dbReference type="NCBI Taxonomy" id="1226010"/>
    <lineage>
        <taxon>Eukaryota</taxon>
        <taxon>Fungi</taxon>
        <taxon>Dikarya</taxon>
        <taxon>Ascomycota</taxon>
        <taxon>Pezizomycotina</taxon>
        <taxon>Eurotiomycetes</taxon>
        <taxon>Eurotiomycetidae</taxon>
        <taxon>Eurotiales</taxon>
        <taxon>Aspergillaceae</taxon>
        <taxon>Aspergillus</taxon>
        <taxon>Aspergillus subgen. Circumdati</taxon>
    </lineage>
</organism>
<keyword evidence="2" id="KW-1185">Reference proteome</keyword>
<dbReference type="AlphaFoldDB" id="A0A5N7BFV8"/>
<protein>
    <submittedName>
        <fullName evidence="1">Uncharacterized protein</fullName>
    </submittedName>
</protein>
<proteinExistence type="predicted"/>
<evidence type="ECO:0000313" key="2">
    <source>
        <dbReference type="Proteomes" id="UP000326198"/>
    </source>
</evidence>
<gene>
    <name evidence="1" type="ORF">BDV26DRAFT_128310</name>
</gene>
<evidence type="ECO:0000313" key="1">
    <source>
        <dbReference type="EMBL" id="KAE8380665.1"/>
    </source>
</evidence>
<accession>A0A5N7BFV8</accession>
<dbReference type="EMBL" id="ML736179">
    <property type="protein sequence ID" value="KAE8380665.1"/>
    <property type="molecule type" value="Genomic_DNA"/>
</dbReference>
<reference evidence="1 2" key="1">
    <citation type="submission" date="2019-04" db="EMBL/GenBank/DDBJ databases">
        <title>Friends and foes A comparative genomics studyof 23 Aspergillus species from section Flavi.</title>
        <authorList>
            <consortium name="DOE Joint Genome Institute"/>
            <person name="Kjaerbolling I."/>
            <person name="Vesth T."/>
            <person name="Frisvad J.C."/>
            <person name="Nybo J.L."/>
            <person name="Theobald S."/>
            <person name="Kildgaard S."/>
            <person name="Isbrandt T."/>
            <person name="Kuo A."/>
            <person name="Sato A."/>
            <person name="Lyhne E.K."/>
            <person name="Kogle M.E."/>
            <person name="Wiebenga A."/>
            <person name="Kun R.S."/>
            <person name="Lubbers R.J."/>
            <person name="Makela M.R."/>
            <person name="Barry K."/>
            <person name="Chovatia M."/>
            <person name="Clum A."/>
            <person name="Daum C."/>
            <person name="Haridas S."/>
            <person name="He G."/>
            <person name="LaButti K."/>
            <person name="Lipzen A."/>
            <person name="Mondo S."/>
            <person name="Riley R."/>
            <person name="Salamov A."/>
            <person name="Simmons B.A."/>
            <person name="Magnuson J.K."/>
            <person name="Henrissat B."/>
            <person name="Mortensen U.H."/>
            <person name="Larsen T.O."/>
            <person name="Devries R.P."/>
            <person name="Grigoriev I.V."/>
            <person name="Machida M."/>
            <person name="Baker S.E."/>
            <person name="Andersen M.R."/>
        </authorList>
    </citation>
    <scope>NUCLEOTIDE SEQUENCE [LARGE SCALE GENOMIC DNA]</scope>
    <source>
        <strain evidence="1 2">IBT 29228</strain>
    </source>
</reference>
<dbReference type="Proteomes" id="UP000326198">
    <property type="component" value="Unassembled WGS sequence"/>
</dbReference>